<organism evidence="1 2">
    <name type="scientific">Clostridium beijerinckii</name>
    <name type="common">Clostridium MP</name>
    <dbReference type="NCBI Taxonomy" id="1520"/>
    <lineage>
        <taxon>Bacteria</taxon>
        <taxon>Bacillati</taxon>
        <taxon>Bacillota</taxon>
        <taxon>Clostridia</taxon>
        <taxon>Eubacteriales</taxon>
        <taxon>Clostridiaceae</taxon>
        <taxon>Clostridium</taxon>
    </lineage>
</organism>
<dbReference type="EMBL" id="JABSWW010000001">
    <property type="protein sequence ID" value="NRT88862.1"/>
    <property type="molecule type" value="Genomic_DNA"/>
</dbReference>
<reference evidence="1" key="2">
    <citation type="journal article" date="2022" name="Nat. Biotechnol.">
        <title>Carbon-negative production of acetone and isopropanol by gas fermentation at industrial pilot scale.</title>
        <authorList>
            <person name="Liew F.E."/>
            <person name="Nogle R."/>
            <person name="Abdalla T."/>
            <person name="Rasor B.J."/>
            <person name="Canter C."/>
            <person name="Jensen R.O."/>
            <person name="Wang L."/>
            <person name="Strutz J."/>
            <person name="Chirania P."/>
            <person name="De Tissera S."/>
            <person name="Mueller A.P."/>
            <person name="Ruan Z."/>
            <person name="Gao A."/>
            <person name="Tran L."/>
            <person name="Engle N.L."/>
            <person name="Bromley J.C."/>
            <person name="Daniell J."/>
            <person name="Conrado R."/>
            <person name="Tschaplinski T.J."/>
            <person name="Giannone R.J."/>
            <person name="Hettich R.L."/>
            <person name="Karim A.S."/>
            <person name="Simpson S.D."/>
            <person name="Brown S.D."/>
            <person name="Leang C."/>
            <person name="Jewett M.C."/>
            <person name="Kopke M."/>
        </authorList>
    </citation>
    <scope>NUCLEOTIDE SEQUENCE</scope>
    <source>
        <strain evidence="1">DJ080</strain>
    </source>
</reference>
<sequence length="378" mass="44310">MEAVNKKVFVSEIMLDINNPRFGRKLNKSQEELQEFLLVKSTELLVSMQCGLVWVNKIVLAPIEDLSVKERGAFGLIPQGKKYVVVEGNTRVACLLHKSMMKEARKKIPVIVLEKSDGENDNLYLMGRKRMQSIANVMIVKDWDELPKAKQLYDSYKLAKVIDKTKAENIIFKELGDDIGIPLAKVKNNVFKYLFYKELVDNGNEILEDDFKYLEIFEQSNNVRNLFGYATERGEFEWSNIDEDMSENQIEQVENKKELLYLIPKMIKVAKNESISSKTFRNILKKYKPRDLEDILEKFKEICKDTQDEDYTHDSFEVRLDSEGNNEEKKCKEYNISIESFKRTLKNFPVNQDYSKNFEKDLLEIDQLINKILRCFRL</sequence>
<comment type="caution">
    <text evidence="1">The sequence shown here is derived from an EMBL/GenBank/DDBJ whole genome shotgun (WGS) entry which is preliminary data.</text>
</comment>
<accession>A0AAX0B0I6</accession>
<dbReference type="Proteomes" id="UP001193748">
    <property type="component" value="Unassembled WGS sequence"/>
</dbReference>
<evidence type="ECO:0000313" key="1">
    <source>
        <dbReference type="EMBL" id="NRT88862.1"/>
    </source>
</evidence>
<evidence type="ECO:0008006" key="3">
    <source>
        <dbReference type="Google" id="ProtNLM"/>
    </source>
</evidence>
<protein>
    <recommendedName>
        <fullName evidence="3">ParB/Sulfiredoxin domain-containing protein</fullName>
    </recommendedName>
</protein>
<gene>
    <name evidence="1" type="ORF">B0H41_002541</name>
</gene>
<dbReference type="RefSeq" id="WP_173710990.1">
    <property type="nucleotide sequence ID" value="NZ_JABSWW010000001.1"/>
</dbReference>
<name>A0AAX0B0I6_CLOBE</name>
<evidence type="ECO:0000313" key="2">
    <source>
        <dbReference type="Proteomes" id="UP001193748"/>
    </source>
</evidence>
<dbReference type="AlphaFoldDB" id="A0AAX0B0I6"/>
<reference evidence="1" key="1">
    <citation type="submission" date="2020-05" db="EMBL/GenBank/DDBJ databases">
        <authorList>
            <person name="Brown S."/>
            <person name="Huntemann M."/>
            <person name="Clum A."/>
            <person name="Spunde A."/>
            <person name="Palaniappan K."/>
            <person name="Ritter S."/>
            <person name="Mikhailova N."/>
            <person name="Chen I.-M."/>
            <person name="Stamatis D."/>
            <person name="Reddy T."/>
            <person name="O'Malley R."/>
            <person name="Daum C."/>
            <person name="Shapiro N."/>
            <person name="Ivanova N."/>
            <person name="Kyrpides N."/>
            <person name="Woyke T."/>
        </authorList>
    </citation>
    <scope>NUCLEOTIDE SEQUENCE</scope>
    <source>
        <strain evidence="1">DJ080</strain>
    </source>
</reference>
<proteinExistence type="predicted"/>